<evidence type="ECO:0000256" key="2">
    <source>
        <dbReference type="ARBA" id="ARBA00023159"/>
    </source>
</evidence>
<evidence type="ECO:0000313" key="7">
    <source>
        <dbReference type="Proteomes" id="UP000239047"/>
    </source>
</evidence>
<evidence type="ECO:0000256" key="1">
    <source>
        <dbReference type="ARBA" id="ARBA00023122"/>
    </source>
</evidence>
<dbReference type="PROSITE" id="PS50042">
    <property type="entry name" value="CNMP_BINDING_3"/>
    <property type="match status" value="1"/>
</dbReference>
<dbReference type="Proteomes" id="UP000239047">
    <property type="component" value="Unassembled WGS sequence"/>
</dbReference>
<evidence type="ECO:0000313" key="6">
    <source>
        <dbReference type="EMBL" id="PPA69765.1"/>
    </source>
</evidence>
<dbReference type="InterPro" id="IPR018490">
    <property type="entry name" value="cNMP-bd_dom_sf"/>
</dbReference>
<proteinExistence type="predicted"/>
<gene>
    <name evidence="6" type="ORF">C4B60_14610</name>
</gene>
<dbReference type="Pfam" id="PF00571">
    <property type="entry name" value="CBS"/>
    <property type="match status" value="2"/>
</dbReference>
<dbReference type="InterPro" id="IPR000595">
    <property type="entry name" value="cNMP-bd_dom"/>
</dbReference>
<dbReference type="Pfam" id="PF00027">
    <property type="entry name" value="cNMP_binding"/>
    <property type="match status" value="1"/>
</dbReference>
<dbReference type="PROSITE" id="PS51371">
    <property type="entry name" value="CBS"/>
    <property type="match status" value="1"/>
</dbReference>
<dbReference type="InterPro" id="IPR051257">
    <property type="entry name" value="Diverse_CBS-Domain"/>
</dbReference>
<dbReference type="PANTHER" id="PTHR43080">
    <property type="entry name" value="CBS DOMAIN-CONTAINING PROTEIN CBSX3, MITOCHONDRIAL"/>
    <property type="match status" value="1"/>
</dbReference>
<dbReference type="InterPro" id="IPR000644">
    <property type="entry name" value="CBS_dom"/>
</dbReference>
<dbReference type="Gene3D" id="2.60.120.10">
    <property type="entry name" value="Jelly Rolls"/>
    <property type="match status" value="1"/>
</dbReference>
<dbReference type="CDD" id="cd00038">
    <property type="entry name" value="CAP_ED"/>
    <property type="match status" value="1"/>
</dbReference>
<keyword evidence="2" id="KW-0010">Activator</keyword>
<dbReference type="AlphaFoldDB" id="A0A2S5GA16"/>
<evidence type="ECO:0000256" key="3">
    <source>
        <dbReference type="PROSITE-ProRule" id="PRU00703"/>
    </source>
</evidence>
<comment type="caution">
    <text evidence="6">The sequence shown here is derived from an EMBL/GenBank/DDBJ whole genome shotgun (WGS) entry which is preliminary data.</text>
</comment>
<dbReference type="SUPFAM" id="SSF51206">
    <property type="entry name" value="cAMP-binding domain-like"/>
    <property type="match status" value="1"/>
</dbReference>
<dbReference type="Pfam" id="PF10335">
    <property type="entry name" value="DUF294_C"/>
    <property type="match status" value="1"/>
</dbReference>
<dbReference type="OrthoDB" id="9810963at2"/>
<evidence type="ECO:0000259" key="4">
    <source>
        <dbReference type="PROSITE" id="PS50042"/>
    </source>
</evidence>
<dbReference type="InterPro" id="IPR046342">
    <property type="entry name" value="CBS_dom_sf"/>
</dbReference>
<evidence type="ECO:0008006" key="8">
    <source>
        <dbReference type="Google" id="ProtNLM"/>
    </source>
</evidence>
<dbReference type="PANTHER" id="PTHR43080:SF2">
    <property type="entry name" value="CBS DOMAIN-CONTAINING PROTEIN"/>
    <property type="match status" value="1"/>
</dbReference>
<dbReference type="RefSeq" id="WP_104058758.1">
    <property type="nucleotide sequence ID" value="NZ_PREZ01000005.1"/>
</dbReference>
<dbReference type="Pfam" id="PF03445">
    <property type="entry name" value="DUF294"/>
    <property type="match status" value="1"/>
</dbReference>
<dbReference type="InterPro" id="IPR014710">
    <property type="entry name" value="RmlC-like_jellyroll"/>
</dbReference>
<reference evidence="6 7" key="1">
    <citation type="submission" date="2018-02" db="EMBL/GenBank/DDBJ databases">
        <title>Jeotgalibacillus proteolyticum sp. nov. a protease producing bacterium isolated from ocean sediments of Laizhou Bay.</title>
        <authorList>
            <person name="Li Y."/>
        </authorList>
    </citation>
    <scope>NUCLEOTIDE SEQUENCE [LARGE SCALE GENOMIC DNA]</scope>
    <source>
        <strain evidence="6 7">22-7</strain>
    </source>
</reference>
<dbReference type="GO" id="GO:0008773">
    <property type="term" value="F:[protein-PII] uridylyltransferase activity"/>
    <property type="evidence" value="ECO:0007669"/>
    <property type="project" value="InterPro"/>
</dbReference>
<dbReference type="SMART" id="SM00116">
    <property type="entry name" value="CBS"/>
    <property type="match status" value="2"/>
</dbReference>
<sequence>MTEKTFRQPNNHEHSIRKFVKETPLFKKKSGPEFDRLYEQCEERLYDKGNLIAHAKKRREGILLITFGLAEVYASGYQHEREVLELAGPGEVIGLASLSNMLRPSGESTNTVEIQALETTLGLFIPYKVLEGIWKEKEVQQFFLEKTIFRLRDVYQSFTDQLQQSSWMDSQRQVFQRVQNIMSSPLLTLSSDSTIKEGMRFMTEHNLSAVVCLNSLSRPIVISMREMIKALAEDRALTTSLRELPVKDATVISRSAYYYDALTIFQQKPDLRHVVVTDEQENPVGMLTLSDVLKQRHRSIQQVMKQIHQLSYASIEEVSSELKKVSAQLIDERESIRLMTSTIRPLFDQVVIEIVKLAQNQINEENGKTPPCSFSFYQMGSAGRGEQLQMTDQDHFLVYEKSGSQVDEYFALLGNKIVELLEKIGFKRCDGDMMASNRLWRGSVEMWQQRIHRFATKSTPQNILYAYNFFAMRWITGSSSLHQAFTAMIEEEIKSSGVLLSQMGQELRSMLIPQIDHRLRSLLLREGKTIDLKKQVLFPFHHALQIRGLLNRIADGSTVERVDSLLAKGQLTEEEAEELKESIDCVLLLNLQQKQKDGTSRIVADQLTSRDKALLSRALKVLREFQMNVIRGFGA</sequence>
<dbReference type="SUPFAM" id="SSF54631">
    <property type="entry name" value="CBS-domain pair"/>
    <property type="match status" value="1"/>
</dbReference>
<dbReference type="CDD" id="cd05401">
    <property type="entry name" value="NT_GlnE_GlnD_like"/>
    <property type="match status" value="1"/>
</dbReference>
<feature type="domain" description="CBS" evidence="5">
    <location>
        <begin position="245"/>
        <end position="303"/>
    </location>
</feature>
<accession>A0A2S5GA16</accession>
<dbReference type="EMBL" id="PREZ01000005">
    <property type="protein sequence ID" value="PPA69765.1"/>
    <property type="molecule type" value="Genomic_DNA"/>
</dbReference>
<feature type="domain" description="Cyclic nucleotide-binding" evidence="4">
    <location>
        <begin position="25"/>
        <end position="98"/>
    </location>
</feature>
<dbReference type="InterPro" id="IPR018821">
    <property type="entry name" value="DUF294_put_nucleoTrafse_sb-bd"/>
</dbReference>
<keyword evidence="7" id="KW-1185">Reference proteome</keyword>
<evidence type="ECO:0000259" key="5">
    <source>
        <dbReference type="PROSITE" id="PS51371"/>
    </source>
</evidence>
<dbReference type="InterPro" id="IPR005105">
    <property type="entry name" value="GlnD_Uridyltrans_N"/>
</dbReference>
<organism evidence="6 7">
    <name type="scientific">Jeotgalibacillus proteolyticus</name>
    <dbReference type="NCBI Taxonomy" id="2082395"/>
    <lineage>
        <taxon>Bacteria</taxon>
        <taxon>Bacillati</taxon>
        <taxon>Bacillota</taxon>
        <taxon>Bacilli</taxon>
        <taxon>Bacillales</taxon>
        <taxon>Caryophanaceae</taxon>
        <taxon>Jeotgalibacillus</taxon>
    </lineage>
</organism>
<name>A0A2S5GA16_9BACL</name>
<keyword evidence="1 3" id="KW-0129">CBS domain</keyword>
<protein>
    <recommendedName>
        <fullName evidence="8">Signal transduction protein</fullName>
    </recommendedName>
</protein>
<dbReference type="Gene3D" id="3.10.580.10">
    <property type="entry name" value="CBS-domain"/>
    <property type="match status" value="1"/>
</dbReference>